<evidence type="ECO:0000256" key="4">
    <source>
        <dbReference type="ARBA" id="ARBA00022833"/>
    </source>
</evidence>
<comment type="cofactor">
    <cofactor evidence="7">
        <name>Zn(2+)</name>
        <dbReference type="ChEBI" id="CHEBI:29105"/>
    </cofactor>
    <text evidence="7">Binds 1 zinc ion per subunit.</text>
</comment>
<evidence type="ECO:0000313" key="9">
    <source>
        <dbReference type="EMBL" id="KAF5311290.1"/>
    </source>
</evidence>
<evidence type="ECO:0000313" key="10">
    <source>
        <dbReference type="Proteomes" id="UP000541558"/>
    </source>
</evidence>
<evidence type="ECO:0000256" key="5">
    <source>
        <dbReference type="ARBA" id="ARBA00023239"/>
    </source>
</evidence>
<dbReference type="PANTHER" id="PTHR11002">
    <property type="entry name" value="CARBONIC ANHYDRASE"/>
    <property type="match status" value="1"/>
</dbReference>
<feature type="binding site" evidence="7">
    <location>
        <position position="28"/>
    </location>
    <ligand>
        <name>Zn(2+)</name>
        <dbReference type="ChEBI" id="CHEBI:29105"/>
    </ligand>
</feature>
<dbReference type="GO" id="GO:0034599">
    <property type="term" value="P:cellular response to oxidative stress"/>
    <property type="evidence" value="ECO:0007669"/>
    <property type="project" value="TreeGrafter"/>
</dbReference>
<keyword evidence="10" id="KW-1185">Reference proteome</keyword>
<comment type="catalytic activity">
    <reaction evidence="6">
        <text>hydrogencarbonate + H(+) = CO2 + H2O</text>
        <dbReference type="Rhea" id="RHEA:10748"/>
        <dbReference type="ChEBI" id="CHEBI:15377"/>
        <dbReference type="ChEBI" id="CHEBI:15378"/>
        <dbReference type="ChEBI" id="CHEBI:16526"/>
        <dbReference type="ChEBI" id="CHEBI:17544"/>
        <dbReference type="EC" id="4.2.1.1"/>
    </reaction>
</comment>
<dbReference type="EC" id="4.2.1.1" evidence="2"/>
<feature type="region of interest" description="Disordered" evidence="8">
    <location>
        <begin position="111"/>
        <end position="147"/>
    </location>
</feature>
<dbReference type="InterPro" id="IPR001765">
    <property type="entry name" value="Carbonic_anhydrase"/>
</dbReference>
<protein>
    <recommendedName>
        <fullName evidence="2">carbonic anhydrase</fullName>
        <ecNumber evidence="2">4.2.1.1</ecNumber>
    </recommendedName>
</protein>
<dbReference type="Gene3D" id="3.40.1050.10">
    <property type="entry name" value="Carbonic anhydrase"/>
    <property type="match status" value="2"/>
</dbReference>
<dbReference type="SMART" id="SM00947">
    <property type="entry name" value="Pro_CA"/>
    <property type="match status" value="1"/>
</dbReference>
<dbReference type="PANTHER" id="PTHR11002:SF76">
    <property type="entry name" value="CARBONIC ANHYDRASE"/>
    <property type="match status" value="1"/>
</dbReference>
<dbReference type="EMBL" id="JAACJK010000227">
    <property type="protein sequence ID" value="KAF5311290.1"/>
    <property type="molecule type" value="Genomic_DNA"/>
</dbReference>
<comment type="similarity">
    <text evidence="1">Belongs to the beta-class carbonic anhydrase family.</text>
</comment>
<dbReference type="GO" id="GO:0071244">
    <property type="term" value="P:cellular response to carbon dioxide"/>
    <property type="evidence" value="ECO:0007669"/>
    <property type="project" value="TreeGrafter"/>
</dbReference>
<proteinExistence type="inferred from homology"/>
<reference evidence="9 10" key="1">
    <citation type="journal article" date="2020" name="ISME J.">
        <title>Uncovering the hidden diversity of litter-decomposition mechanisms in mushroom-forming fungi.</title>
        <authorList>
            <person name="Floudas D."/>
            <person name="Bentzer J."/>
            <person name="Ahren D."/>
            <person name="Johansson T."/>
            <person name="Persson P."/>
            <person name="Tunlid A."/>
        </authorList>
    </citation>
    <scope>NUCLEOTIDE SEQUENCE [LARGE SCALE GENOMIC DNA]</scope>
    <source>
        <strain evidence="9 10">CBS 175.51</strain>
    </source>
</reference>
<feature type="binding site" evidence="7">
    <location>
        <position position="82"/>
    </location>
    <ligand>
        <name>Zn(2+)</name>
        <dbReference type="ChEBI" id="CHEBI:29105"/>
    </ligand>
</feature>
<evidence type="ECO:0000256" key="2">
    <source>
        <dbReference type="ARBA" id="ARBA00012925"/>
    </source>
</evidence>
<evidence type="ECO:0000256" key="3">
    <source>
        <dbReference type="ARBA" id="ARBA00022723"/>
    </source>
</evidence>
<evidence type="ECO:0000256" key="8">
    <source>
        <dbReference type="SAM" id="MobiDB-lite"/>
    </source>
</evidence>
<evidence type="ECO:0000256" key="1">
    <source>
        <dbReference type="ARBA" id="ARBA00006217"/>
    </source>
</evidence>
<keyword evidence="5" id="KW-0456">Lyase</keyword>
<dbReference type="GO" id="GO:0004089">
    <property type="term" value="F:carbonate dehydratase activity"/>
    <property type="evidence" value="ECO:0007669"/>
    <property type="project" value="UniProtKB-EC"/>
</dbReference>
<dbReference type="AlphaFoldDB" id="A0A8H5ESY6"/>
<dbReference type="SUPFAM" id="SSF53056">
    <property type="entry name" value="beta-carbonic anhydrase, cab"/>
    <property type="match status" value="1"/>
</dbReference>
<comment type="caution">
    <text evidence="9">The sequence shown here is derived from an EMBL/GenBank/DDBJ whole genome shotgun (WGS) entry which is preliminary data.</text>
</comment>
<keyword evidence="4 7" id="KW-0862">Zinc</keyword>
<accession>A0A8H5ESY6</accession>
<dbReference type="InterPro" id="IPR036874">
    <property type="entry name" value="Carbonic_anhydrase_sf"/>
</dbReference>
<dbReference type="Pfam" id="PF00484">
    <property type="entry name" value="Pro_CA"/>
    <property type="match status" value="1"/>
</dbReference>
<gene>
    <name evidence="9" type="ORF">D9611_012611</name>
</gene>
<feature type="binding site" evidence="7">
    <location>
        <position position="26"/>
    </location>
    <ligand>
        <name>Zn(2+)</name>
        <dbReference type="ChEBI" id="CHEBI:29105"/>
    </ligand>
</feature>
<feature type="compositionally biased region" description="Low complexity" evidence="8">
    <location>
        <begin position="111"/>
        <end position="144"/>
    </location>
</feature>
<feature type="region of interest" description="Disordered" evidence="8">
    <location>
        <begin position="177"/>
        <end position="196"/>
    </location>
</feature>
<feature type="compositionally biased region" description="Low complexity" evidence="8">
    <location>
        <begin position="183"/>
        <end position="194"/>
    </location>
</feature>
<keyword evidence="3 7" id="KW-0479">Metal-binding</keyword>
<evidence type="ECO:0000256" key="6">
    <source>
        <dbReference type="ARBA" id="ARBA00048348"/>
    </source>
</evidence>
<dbReference type="Proteomes" id="UP000541558">
    <property type="component" value="Unassembled WGS sequence"/>
</dbReference>
<feature type="binding site" evidence="7">
    <location>
        <position position="85"/>
    </location>
    <ligand>
        <name>Zn(2+)</name>
        <dbReference type="ChEBI" id="CHEBI:29105"/>
    </ligand>
</feature>
<name>A0A8H5ESY6_9AGAR</name>
<sequence length="436" mass="46671">MSQDNPRLLEGLALRGQRPPFMIVDCSDSRVNEGAIFDADPGTMFAVGNIANMFEEGDVSSNAVLTYAVGTLKVKHVVIMGHYGCGGVAASMAPLPEGYAERWLGHTTLPALPSSPLSSPSSSGSSSSAPSSTSASSSSRSSAPEEPADLAVQRWILPIRKIYETSGRPEIREHRERVQRLLSSPSTSTSTATPEWSRERVARVLMGAEKLEDSGEKGEIGEVKLHDGAFRALVEENVKANVWRLGRSRVIREVWSEGCFFPPHLPFSSSRSGCGVSVLRVVAESRDRTRVSGGYGLMGGPRGSFLLFGAVRSGSGSSRLWQISPLFMLIPHDDIVAGMWPPVFNLLHAERPDNGLDGVGYIPPVARVMSSLDVGCHHEAYTKALSTSELLHPVYVHGWVYDLETGVVSDLGVSAGPPGWVPPPGGVQGFPAMRGA</sequence>
<dbReference type="GO" id="GO:0008270">
    <property type="term" value="F:zinc ion binding"/>
    <property type="evidence" value="ECO:0007669"/>
    <property type="project" value="InterPro"/>
</dbReference>
<dbReference type="OrthoDB" id="10248475at2759"/>
<organism evidence="9 10">
    <name type="scientific">Ephemerocybe angulata</name>
    <dbReference type="NCBI Taxonomy" id="980116"/>
    <lineage>
        <taxon>Eukaryota</taxon>
        <taxon>Fungi</taxon>
        <taxon>Dikarya</taxon>
        <taxon>Basidiomycota</taxon>
        <taxon>Agaricomycotina</taxon>
        <taxon>Agaricomycetes</taxon>
        <taxon>Agaricomycetidae</taxon>
        <taxon>Agaricales</taxon>
        <taxon>Agaricineae</taxon>
        <taxon>Psathyrellaceae</taxon>
        <taxon>Ephemerocybe</taxon>
    </lineage>
</organism>
<evidence type="ECO:0000256" key="7">
    <source>
        <dbReference type="PIRSR" id="PIRSR601765-1"/>
    </source>
</evidence>